<keyword evidence="3" id="KW-1185">Reference proteome</keyword>
<dbReference type="Pfam" id="PF01396">
    <property type="entry name" value="Zn_ribbon_Top1"/>
    <property type="match status" value="1"/>
</dbReference>
<proteinExistence type="predicted"/>
<dbReference type="EMBL" id="JARVCO010000010">
    <property type="protein sequence ID" value="MDZ8118732.1"/>
    <property type="molecule type" value="Genomic_DNA"/>
</dbReference>
<feature type="domain" description="NERD" evidence="1">
    <location>
        <begin position="27"/>
        <end position="145"/>
    </location>
</feature>
<protein>
    <submittedName>
        <fullName evidence="2">NERD domain-containing protein</fullName>
    </submittedName>
</protein>
<dbReference type="InterPro" id="IPR011528">
    <property type="entry name" value="NERD"/>
</dbReference>
<evidence type="ECO:0000313" key="2">
    <source>
        <dbReference type="EMBL" id="MDZ8118732.1"/>
    </source>
</evidence>
<dbReference type="Pfam" id="PF08378">
    <property type="entry name" value="NERD"/>
    <property type="match status" value="1"/>
</dbReference>
<reference evidence="2 3" key="1">
    <citation type="journal article" date="2024" name="Appl. Environ. Microbiol.">
        <title>Pontiella agarivorans sp. nov., a novel marine anaerobic bacterium capable of degrading macroalgal polysaccharides and fixing nitrogen.</title>
        <authorList>
            <person name="Liu N."/>
            <person name="Kivenson V."/>
            <person name="Peng X."/>
            <person name="Cui Z."/>
            <person name="Lankiewicz T.S."/>
            <person name="Gosselin K.M."/>
            <person name="English C.J."/>
            <person name="Blair E.M."/>
            <person name="O'Malley M.A."/>
            <person name="Valentine D.L."/>
        </authorList>
    </citation>
    <scope>NUCLEOTIDE SEQUENCE [LARGE SCALE GENOMIC DNA]</scope>
    <source>
        <strain evidence="2 3">NLcol2</strain>
    </source>
</reference>
<dbReference type="SUPFAM" id="SSF57783">
    <property type="entry name" value="Zinc beta-ribbon"/>
    <property type="match status" value="1"/>
</dbReference>
<evidence type="ECO:0000259" key="1">
    <source>
        <dbReference type="PROSITE" id="PS50965"/>
    </source>
</evidence>
<evidence type="ECO:0000313" key="3">
    <source>
        <dbReference type="Proteomes" id="UP001290861"/>
    </source>
</evidence>
<gene>
    <name evidence="2" type="ORF">P9H32_08825</name>
</gene>
<sequence>MSFLILILVMLVLILGAVSGAILPGMRGRAGGNRVRRAADRWLPPEYYLQLHDVTLPTKDGRTTQIDHIILSMYGIFVIETKNYSGWIFGSKEQRYWTQVVYQKKNRFLNPLRQNYGHICALSEFLDLPLSRFHNIVCFAGSADFKTDIPDGVFFGKEYVDYILNFKRTIFSKNEVLNIRKQITEGRLAQGRETDKLHVQNVRIGFQDPVCPRCGKTLKLRTARKGPNVGQTFWGCSGFPSCRFTKPK</sequence>
<dbReference type="Gene3D" id="3.30.65.10">
    <property type="entry name" value="Bacterial Topoisomerase I, domain 1"/>
    <property type="match status" value="1"/>
</dbReference>
<name>A0ABU5MX40_9BACT</name>
<organism evidence="2 3">
    <name type="scientific">Pontiella agarivorans</name>
    <dbReference type="NCBI Taxonomy" id="3038953"/>
    <lineage>
        <taxon>Bacteria</taxon>
        <taxon>Pseudomonadati</taxon>
        <taxon>Kiritimatiellota</taxon>
        <taxon>Kiritimatiellia</taxon>
        <taxon>Kiritimatiellales</taxon>
        <taxon>Pontiellaceae</taxon>
        <taxon>Pontiella</taxon>
    </lineage>
</organism>
<dbReference type="RefSeq" id="WP_322608530.1">
    <property type="nucleotide sequence ID" value="NZ_JARVCO010000010.1"/>
</dbReference>
<dbReference type="Proteomes" id="UP001290861">
    <property type="component" value="Unassembled WGS sequence"/>
</dbReference>
<dbReference type="InterPro" id="IPR013498">
    <property type="entry name" value="Topo_IA_Znf"/>
</dbReference>
<accession>A0ABU5MX40</accession>
<comment type="caution">
    <text evidence="2">The sequence shown here is derived from an EMBL/GenBank/DDBJ whole genome shotgun (WGS) entry which is preliminary data.</text>
</comment>
<dbReference type="PROSITE" id="PS50965">
    <property type="entry name" value="NERD"/>
    <property type="match status" value="1"/>
</dbReference>